<dbReference type="InterPro" id="IPR007138">
    <property type="entry name" value="ABM_dom"/>
</dbReference>
<dbReference type="InterPro" id="IPR011008">
    <property type="entry name" value="Dimeric_a/b-barrel"/>
</dbReference>
<feature type="domain" description="ABM" evidence="1">
    <location>
        <begin position="2"/>
        <end position="95"/>
    </location>
</feature>
<dbReference type="Pfam" id="PF03992">
    <property type="entry name" value="ABM"/>
    <property type="match status" value="1"/>
</dbReference>
<dbReference type="Proteomes" id="UP001595947">
    <property type="component" value="Unassembled WGS sequence"/>
</dbReference>
<dbReference type="Gene3D" id="3.30.70.100">
    <property type="match status" value="1"/>
</dbReference>
<dbReference type="GO" id="GO:0004497">
    <property type="term" value="F:monooxygenase activity"/>
    <property type="evidence" value="ECO:0007669"/>
    <property type="project" value="UniProtKB-KW"/>
</dbReference>
<keyword evidence="2" id="KW-0560">Oxidoreductase</keyword>
<comment type="caution">
    <text evidence="2">The sequence shown here is derived from an EMBL/GenBank/DDBJ whole genome shotgun (WGS) entry which is preliminary data.</text>
</comment>
<dbReference type="PROSITE" id="PS51725">
    <property type="entry name" value="ABM"/>
    <property type="match status" value="1"/>
</dbReference>
<keyword evidence="2" id="KW-0503">Monooxygenase</keyword>
<dbReference type="EMBL" id="JBHSIV010000006">
    <property type="protein sequence ID" value="MFC5062028.1"/>
    <property type="molecule type" value="Genomic_DNA"/>
</dbReference>
<proteinExistence type="predicted"/>
<evidence type="ECO:0000313" key="3">
    <source>
        <dbReference type="Proteomes" id="UP001595947"/>
    </source>
</evidence>
<sequence length="96" mass="10624">MLIIGGHVEVTPEDRDRLVEEFADLVRRARAAPGCLDAAITADSVDPGRINNYERWRSWEDLDAWRAVAHAPDVGDAFRSVDVALFDASGERSPFA</sequence>
<dbReference type="SUPFAM" id="SSF54909">
    <property type="entry name" value="Dimeric alpha+beta barrel"/>
    <property type="match status" value="1"/>
</dbReference>
<keyword evidence="3" id="KW-1185">Reference proteome</keyword>
<gene>
    <name evidence="2" type="ORF">ACFPBZ_07415</name>
</gene>
<protein>
    <submittedName>
        <fullName evidence="2">Quinol monooxygenase</fullName>
        <ecNumber evidence="2">1.-.-.-</ecNumber>
    </submittedName>
</protein>
<name>A0ABV9YKX6_9PSEU</name>
<dbReference type="RefSeq" id="WP_378035381.1">
    <property type="nucleotide sequence ID" value="NZ_JBHSIV010000006.1"/>
</dbReference>
<organism evidence="2 3">
    <name type="scientific">Actinomycetospora atypica</name>
    <dbReference type="NCBI Taxonomy" id="1290095"/>
    <lineage>
        <taxon>Bacteria</taxon>
        <taxon>Bacillati</taxon>
        <taxon>Actinomycetota</taxon>
        <taxon>Actinomycetes</taxon>
        <taxon>Pseudonocardiales</taxon>
        <taxon>Pseudonocardiaceae</taxon>
        <taxon>Actinomycetospora</taxon>
    </lineage>
</organism>
<dbReference type="EC" id="1.-.-.-" evidence="2"/>
<evidence type="ECO:0000259" key="1">
    <source>
        <dbReference type="PROSITE" id="PS51725"/>
    </source>
</evidence>
<accession>A0ABV9YKX6</accession>
<evidence type="ECO:0000313" key="2">
    <source>
        <dbReference type="EMBL" id="MFC5062028.1"/>
    </source>
</evidence>
<reference evidence="3" key="1">
    <citation type="journal article" date="2019" name="Int. J. Syst. Evol. Microbiol.">
        <title>The Global Catalogue of Microorganisms (GCM) 10K type strain sequencing project: providing services to taxonomists for standard genome sequencing and annotation.</title>
        <authorList>
            <consortium name="The Broad Institute Genomics Platform"/>
            <consortium name="The Broad Institute Genome Sequencing Center for Infectious Disease"/>
            <person name="Wu L."/>
            <person name="Ma J."/>
        </authorList>
    </citation>
    <scope>NUCLEOTIDE SEQUENCE [LARGE SCALE GENOMIC DNA]</scope>
    <source>
        <strain evidence="3">CGMCC 4.7093</strain>
    </source>
</reference>